<dbReference type="RefSeq" id="WP_377542059.1">
    <property type="nucleotide sequence ID" value="NZ_JBHSBN010000002.1"/>
</dbReference>
<name>A0ABV8KGF0_9ACTN</name>
<gene>
    <name evidence="1" type="ORF">ACFOX0_03800</name>
</gene>
<keyword evidence="2" id="KW-1185">Reference proteome</keyword>
<dbReference type="Proteomes" id="UP001595868">
    <property type="component" value="Unassembled WGS sequence"/>
</dbReference>
<accession>A0ABV8KGF0</accession>
<sequence>MRVRIASEPAPGQAVNEDAAIHLGSLVGVFDGVTAPVGIDTGCIHGPAWYVQRLTARLAQVAEAQPAASLSVMLAEAIERVRRDHDGSCDLGNPATPAATVCLLRADDRHAEYLILADCTLVIDGADGVSALTDQRFGDAVARLRREALAKGGSEVPAGTPVPGKYALTNQPDGYWIAAANPEAARQAVTGVLDLHGATRVRRAALLTDGASRAVDDFGLMGWQDLLDILTEDGPTELIRRVREAEDTAKQPRYKRHDDATAVLCTFGSG</sequence>
<evidence type="ECO:0008006" key="3">
    <source>
        <dbReference type="Google" id="ProtNLM"/>
    </source>
</evidence>
<protein>
    <recommendedName>
        <fullName evidence="3">Protein phosphatase 2C</fullName>
    </recommendedName>
</protein>
<dbReference type="InterPro" id="IPR036457">
    <property type="entry name" value="PPM-type-like_dom_sf"/>
</dbReference>
<dbReference type="EMBL" id="JBHSBN010000002">
    <property type="protein sequence ID" value="MFC4105063.1"/>
    <property type="molecule type" value="Genomic_DNA"/>
</dbReference>
<dbReference type="SUPFAM" id="SSF81606">
    <property type="entry name" value="PP2C-like"/>
    <property type="match status" value="1"/>
</dbReference>
<reference evidence="2" key="1">
    <citation type="journal article" date="2019" name="Int. J. Syst. Evol. Microbiol.">
        <title>The Global Catalogue of Microorganisms (GCM) 10K type strain sequencing project: providing services to taxonomists for standard genome sequencing and annotation.</title>
        <authorList>
            <consortium name="The Broad Institute Genomics Platform"/>
            <consortium name="The Broad Institute Genome Sequencing Center for Infectious Disease"/>
            <person name="Wu L."/>
            <person name="Ma J."/>
        </authorList>
    </citation>
    <scope>NUCLEOTIDE SEQUENCE [LARGE SCALE GENOMIC DNA]</scope>
    <source>
        <strain evidence="2">2902at01</strain>
    </source>
</reference>
<evidence type="ECO:0000313" key="1">
    <source>
        <dbReference type="EMBL" id="MFC4105063.1"/>
    </source>
</evidence>
<organism evidence="1 2">
    <name type="scientific">Micromonospora zhanjiangensis</name>
    <dbReference type="NCBI Taxonomy" id="1522057"/>
    <lineage>
        <taxon>Bacteria</taxon>
        <taxon>Bacillati</taxon>
        <taxon>Actinomycetota</taxon>
        <taxon>Actinomycetes</taxon>
        <taxon>Micromonosporales</taxon>
        <taxon>Micromonosporaceae</taxon>
        <taxon>Micromonospora</taxon>
    </lineage>
</organism>
<comment type="caution">
    <text evidence="1">The sequence shown here is derived from an EMBL/GenBank/DDBJ whole genome shotgun (WGS) entry which is preliminary data.</text>
</comment>
<evidence type="ECO:0000313" key="2">
    <source>
        <dbReference type="Proteomes" id="UP001595868"/>
    </source>
</evidence>
<dbReference type="Gene3D" id="3.60.40.10">
    <property type="entry name" value="PPM-type phosphatase domain"/>
    <property type="match status" value="1"/>
</dbReference>
<proteinExistence type="predicted"/>